<proteinExistence type="inferred from homology"/>
<keyword evidence="6 12" id="KW-0812">Transmembrane</keyword>
<dbReference type="InterPro" id="IPR026170">
    <property type="entry name" value="FAM173A/B"/>
</dbReference>
<keyword evidence="3" id="KW-0489">Methyltransferase</keyword>
<evidence type="ECO:0000256" key="9">
    <source>
        <dbReference type="ARBA" id="ARBA00023136"/>
    </source>
</evidence>
<protein>
    <recommendedName>
        <fullName evidence="10">ATP synthase subunit C lysine N-methyltransferase</fullName>
    </recommendedName>
    <alternativeName>
        <fullName evidence="11">Protein N-lysine methyltransferase FAM173B</fullName>
    </alternativeName>
</protein>
<evidence type="ECO:0000256" key="4">
    <source>
        <dbReference type="ARBA" id="ARBA00022679"/>
    </source>
</evidence>
<dbReference type="PANTHER" id="PTHR13610:SF9">
    <property type="entry name" value="FI06469P"/>
    <property type="match status" value="1"/>
</dbReference>
<sequence>MDILQSEDDSKPKDKPTLTRTGKILLGVSAASFVTVFAVTTPFILPALRKFCLPYVPATTQQVDNVVRMLRTSSGRLIDLGSGDGRIVVECAKRGFKAEGVELNPWLVWYSRWSAWRSGVGHLTKFYTQDLWRMDLSKYDNIVIFGVPSMMEPLEAKIANELQPRGQVIACRFPMPTWTPAETVEQGIDTVWRYEKPTVKTPQETSAHSH</sequence>
<evidence type="ECO:0000256" key="2">
    <source>
        <dbReference type="ARBA" id="ARBA00010633"/>
    </source>
</evidence>
<dbReference type="Gene3D" id="3.40.50.150">
    <property type="entry name" value="Vaccinia Virus protein VP39"/>
    <property type="match status" value="1"/>
</dbReference>
<evidence type="ECO:0000256" key="5">
    <source>
        <dbReference type="ARBA" id="ARBA00022691"/>
    </source>
</evidence>
<evidence type="ECO:0000256" key="6">
    <source>
        <dbReference type="ARBA" id="ARBA00022692"/>
    </source>
</evidence>
<evidence type="ECO:0000256" key="1">
    <source>
        <dbReference type="ARBA" id="ARBA00004304"/>
    </source>
</evidence>
<evidence type="ECO:0000256" key="7">
    <source>
        <dbReference type="ARBA" id="ARBA00022989"/>
    </source>
</evidence>
<feature type="transmembrane region" description="Helical" evidence="12">
    <location>
        <begin position="24"/>
        <end position="45"/>
    </location>
</feature>
<dbReference type="SUPFAM" id="SSF53335">
    <property type="entry name" value="S-adenosyl-L-methionine-dependent methyltransferases"/>
    <property type="match status" value="1"/>
</dbReference>
<dbReference type="PANTHER" id="PTHR13610">
    <property type="entry name" value="METHYLTRANSFERASE DOMAIN-CONTAINING PROTEIN"/>
    <property type="match status" value="1"/>
</dbReference>
<reference evidence="13" key="1">
    <citation type="journal article" date="2023" name="Mol. Biol. Evol.">
        <title>Third-Generation Sequencing Reveals the Adaptive Role of the Epigenome in Three Deep-Sea Polychaetes.</title>
        <authorList>
            <person name="Perez M."/>
            <person name="Aroh O."/>
            <person name="Sun Y."/>
            <person name="Lan Y."/>
            <person name="Juniper S.K."/>
            <person name="Young C.R."/>
            <person name="Angers B."/>
            <person name="Qian P.Y."/>
        </authorList>
    </citation>
    <scope>NUCLEOTIDE SEQUENCE</scope>
    <source>
        <strain evidence="13">R07B-5</strain>
    </source>
</reference>
<dbReference type="InterPro" id="IPR029063">
    <property type="entry name" value="SAM-dependent_MTases_sf"/>
</dbReference>
<accession>A0AAD9NTJ6</accession>
<keyword evidence="4" id="KW-0808">Transferase</keyword>
<keyword evidence="5" id="KW-0949">S-adenosyl-L-methionine</keyword>
<dbReference type="Proteomes" id="UP001209878">
    <property type="component" value="Unassembled WGS sequence"/>
</dbReference>
<comment type="subcellular location">
    <subcellularLocation>
        <location evidence="1">Mitochondrion membrane</location>
        <topology evidence="1">Single-pass membrane protein</topology>
    </subcellularLocation>
</comment>
<keyword evidence="8" id="KW-0496">Mitochondrion</keyword>
<dbReference type="FunFam" id="3.40.50.150:FF:000141">
    <property type="entry name" value="ATP synthase c subunit lysine N-methyltransferase"/>
    <property type="match status" value="1"/>
</dbReference>
<evidence type="ECO:0000256" key="8">
    <source>
        <dbReference type="ARBA" id="ARBA00023128"/>
    </source>
</evidence>
<keyword evidence="7 12" id="KW-1133">Transmembrane helix</keyword>
<evidence type="ECO:0000256" key="10">
    <source>
        <dbReference type="ARBA" id="ARBA00071036"/>
    </source>
</evidence>
<evidence type="ECO:0000313" key="13">
    <source>
        <dbReference type="EMBL" id="KAK2178899.1"/>
    </source>
</evidence>
<dbReference type="EMBL" id="JAODUO010000525">
    <property type="protein sequence ID" value="KAK2178899.1"/>
    <property type="molecule type" value="Genomic_DNA"/>
</dbReference>
<dbReference type="GO" id="GO:1904058">
    <property type="term" value="P:positive regulation of sensory perception of pain"/>
    <property type="evidence" value="ECO:0007669"/>
    <property type="project" value="UniProtKB-ARBA"/>
</dbReference>
<comment type="caution">
    <text evidence="13">The sequence shown here is derived from an EMBL/GenBank/DDBJ whole genome shotgun (WGS) entry which is preliminary data.</text>
</comment>
<name>A0AAD9NTJ6_RIDPI</name>
<evidence type="ECO:0000256" key="3">
    <source>
        <dbReference type="ARBA" id="ARBA00022603"/>
    </source>
</evidence>
<dbReference type="GO" id="GO:0016279">
    <property type="term" value="F:protein-lysine N-methyltransferase activity"/>
    <property type="evidence" value="ECO:0007669"/>
    <property type="project" value="InterPro"/>
</dbReference>
<dbReference type="AlphaFoldDB" id="A0AAD9NTJ6"/>
<keyword evidence="14" id="KW-1185">Reference proteome</keyword>
<keyword evidence="9 12" id="KW-0472">Membrane</keyword>
<dbReference type="GO" id="GO:0032259">
    <property type="term" value="P:methylation"/>
    <property type="evidence" value="ECO:0007669"/>
    <property type="project" value="UniProtKB-KW"/>
</dbReference>
<comment type="similarity">
    <text evidence="2">Belongs to the ANT/ATPSC lysine N-methyltransferase family.</text>
</comment>
<organism evidence="13 14">
    <name type="scientific">Ridgeia piscesae</name>
    <name type="common">Tubeworm</name>
    <dbReference type="NCBI Taxonomy" id="27915"/>
    <lineage>
        <taxon>Eukaryota</taxon>
        <taxon>Metazoa</taxon>
        <taxon>Spiralia</taxon>
        <taxon>Lophotrochozoa</taxon>
        <taxon>Annelida</taxon>
        <taxon>Polychaeta</taxon>
        <taxon>Sedentaria</taxon>
        <taxon>Canalipalpata</taxon>
        <taxon>Sabellida</taxon>
        <taxon>Siboglinidae</taxon>
        <taxon>Ridgeia</taxon>
    </lineage>
</organism>
<evidence type="ECO:0000313" key="14">
    <source>
        <dbReference type="Proteomes" id="UP001209878"/>
    </source>
</evidence>
<evidence type="ECO:0000256" key="12">
    <source>
        <dbReference type="SAM" id="Phobius"/>
    </source>
</evidence>
<gene>
    <name evidence="13" type="ORF">NP493_525g05058</name>
</gene>
<dbReference type="GO" id="GO:0031966">
    <property type="term" value="C:mitochondrial membrane"/>
    <property type="evidence" value="ECO:0007669"/>
    <property type="project" value="UniProtKB-SubCell"/>
</dbReference>
<dbReference type="GO" id="GO:1905706">
    <property type="term" value="P:regulation of mitochondrial ATP synthesis coupled proton transport"/>
    <property type="evidence" value="ECO:0007669"/>
    <property type="project" value="UniProtKB-ARBA"/>
</dbReference>
<evidence type="ECO:0000256" key="11">
    <source>
        <dbReference type="ARBA" id="ARBA00078098"/>
    </source>
</evidence>